<dbReference type="InterPro" id="IPR011047">
    <property type="entry name" value="Quinoprotein_ADH-like_sf"/>
</dbReference>
<dbReference type="PANTHER" id="PTHR44163">
    <property type="entry name" value="U3 SMALL NUCLEOLAR RNA-ASSOCIATED PROTEIN 4 HOMOLOG"/>
    <property type="match status" value="1"/>
</dbReference>
<proteinExistence type="predicted"/>
<organism evidence="2 3">
    <name type="scientific">Effrenium voratum</name>
    <dbReference type="NCBI Taxonomy" id="2562239"/>
    <lineage>
        <taxon>Eukaryota</taxon>
        <taxon>Sar</taxon>
        <taxon>Alveolata</taxon>
        <taxon>Dinophyceae</taxon>
        <taxon>Suessiales</taxon>
        <taxon>Symbiodiniaceae</taxon>
        <taxon>Effrenium</taxon>
    </lineage>
</organism>
<dbReference type="SUPFAM" id="SSF50998">
    <property type="entry name" value="Quinoprotein alcohol dehydrogenase-like"/>
    <property type="match status" value="1"/>
</dbReference>
<dbReference type="Proteomes" id="UP001178507">
    <property type="component" value="Unassembled WGS sequence"/>
</dbReference>
<dbReference type="InterPro" id="IPR046351">
    <property type="entry name" value="UTP4"/>
</dbReference>
<dbReference type="GO" id="GO:0000462">
    <property type="term" value="P:maturation of SSU-rRNA from tricistronic rRNA transcript (SSU-rRNA, 5.8S rRNA, LSU-rRNA)"/>
    <property type="evidence" value="ECO:0007669"/>
    <property type="project" value="InterPro"/>
</dbReference>
<dbReference type="InterPro" id="IPR015943">
    <property type="entry name" value="WD40/YVTN_repeat-like_dom_sf"/>
</dbReference>
<evidence type="ECO:0000313" key="3">
    <source>
        <dbReference type="Proteomes" id="UP001178507"/>
    </source>
</evidence>
<feature type="region of interest" description="Disordered" evidence="1">
    <location>
        <begin position="634"/>
        <end position="653"/>
    </location>
</feature>
<gene>
    <name evidence="2" type="ORF">EVOR1521_LOCUS20688</name>
</gene>
<dbReference type="SMART" id="SM00320">
    <property type="entry name" value="WD40"/>
    <property type="match status" value="6"/>
</dbReference>
<evidence type="ECO:0000313" key="2">
    <source>
        <dbReference type="EMBL" id="CAJ1396458.1"/>
    </source>
</evidence>
<keyword evidence="3" id="KW-1185">Reference proteome</keyword>
<name>A0AA36NBN2_9DINO</name>
<dbReference type="GO" id="GO:0030686">
    <property type="term" value="C:90S preribosome"/>
    <property type="evidence" value="ECO:0007669"/>
    <property type="project" value="InterPro"/>
</dbReference>
<dbReference type="Gene3D" id="2.130.10.10">
    <property type="entry name" value="YVTN repeat-like/Quinoprotein amine dehydrogenase"/>
    <property type="match status" value="2"/>
</dbReference>
<dbReference type="AlphaFoldDB" id="A0AA36NBN2"/>
<dbReference type="PANTHER" id="PTHR44163:SF1">
    <property type="entry name" value="U3 SMALL NUCLEOLAR RNA-ASSOCIATED PROTEIN 4 HOMOLOG"/>
    <property type="match status" value="1"/>
</dbReference>
<reference evidence="2" key="1">
    <citation type="submission" date="2023-08" db="EMBL/GenBank/DDBJ databases">
        <authorList>
            <person name="Chen Y."/>
            <person name="Shah S."/>
            <person name="Dougan E. K."/>
            <person name="Thang M."/>
            <person name="Chan C."/>
        </authorList>
    </citation>
    <scope>NUCLEOTIDE SEQUENCE</scope>
</reference>
<accession>A0AA36NBN2</accession>
<sequence length="686" mass="73881">MELVKTRLCEWTPSAIDALAFQPVKGSERSQRLAVGRASGALELWDTGTWHLLASSPGKARRSFRTILWLEGRLISGGLHREITEWDPETLEPIESLASGGGAIWALCAAGSKTLCAACDDGTVRVVSLEGGVGSMMYARRINVASERILSLASEGSFVFAGGSDSRITKWSLETGVCEGGMKLERPPSGQTLVWSLVSLQDSMLASGDSLGLVQIWDTVASVVLHRFVQHQGDVLALAASRTALLSGGIDAKVSFFARGAPGQERWVFRDAHICHKHDIRAIALEPQQAPAQAEAPNFVSGGVAGRLFVKQGQGRPRECSAFSPLLQKAWVAQASRLVLCQEGPQLQLWFMKETEKLEEDSIALPEAQLVMTLSLAGNALGPDGTKRSGEHLAAAALTEDGKVVAASDMMGTRVFEVSVEHLQVQRLKGLPPEVANAAARALQFCRRNILAIAVWHGSSILLLDCKTKTVVATFLEHQSPVTLLAASLGKSEWLLSADLAGQVHAFSLDSLQHHAAVPGSGDQVTALGFDASGKKAVLVTARHQVMIFDVKAKGVTCALEVAIPQKFLAPHARVCGLASFQRRPRKLLLWGHGFLLAMDLDLVQAEPAEKGGPWKVWPQRHILGLASVAGPWAPLTSPQQRRESEGEEGDPPVVLTVKVSQEAVDKALPLPFERKKYLKRKELPT</sequence>
<protein>
    <submittedName>
        <fullName evidence="2">Uncharacterized protein</fullName>
    </submittedName>
</protein>
<dbReference type="GO" id="GO:0032040">
    <property type="term" value="C:small-subunit processome"/>
    <property type="evidence" value="ECO:0007669"/>
    <property type="project" value="TreeGrafter"/>
</dbReference>
<dbReference type="EMBL" id="CAUJNA010003232">
    <property type="protein sequence ID" value="CAJ1396458.1"/>
    <property type="molecule type" value="Genomic_DNA"/>
</dbReference>
<comment type="caution">
    <text evidence="2">The sequence shown here is derived from an EMBL/GenBank/DDBJ whole genome shotgun (WGS) entry which is preliminary data.</text>
</comment>
<dbReference type="GO" id="GO:0003723">
    <property type="term" value="F:RNA binding"/>
    <property type="evidence" value="ECO:0007669"/>
    <property type="project" value="TreeGrafter"/>
</dbReference>
<evidence type="ECO:0000256" key="1">
    <source>
        <dbReference type="SAM" id="MobiDB-lite"/>
    </source>
</evidence>
<dbReference type="InterPro" id="IPR001680">
    <property type="entry name" value="WD40_rpt"/>
</dbReference>
<dbReference type="GO" id="GO:0034455">
    <property type="term" value="C:t-UTP complex"/>
    <property type="evidence" value="ECO:0007669"/>
    <property type="project" value="TreeGrafter"/>
</dbReference>